<dbReference type="AlphaFoldDB" id="B8C2P6"/>
<dbReference type="InParanoid" id="B8C2P6"/>
<dbReference type="GeneID" id="7450031"/>
<accession>B8C2P6</accession>
<dbReference type="Proteomes" id="UP000001449">
    <property type="component" value="Chromosome 5"/>
</dbReference>
<protein>
    <submittedName>
        <fullName evidence="3">Uncharacterized protein</fullName>
    </submittedName>
</protein>
<dbReference type="HOGENOM" id="CLU_941618_0_0_1"/>
<keyword evidence="4" id="KW-1185">Reference proteome</keyword>
<evidence type="ECO:0000256" key="1">
    <source>
        <dbReference type="SAM" id="MobiDB-lite"/>
    </source>
</evidence>
<proteinExistence type="predicted"/>
<reference evidence="3 4" key="2">
    <citation type="journal article" date="2008" name="Nature">
        <title>The Phaeodactylum genome reveals the evolutionary history of diatom genomes.</title>
        <authorList>
            <person name="Bowler C."/>
            <person name="Allen A.E."/>
            <person name="Badger J.H."/>
            <person name="Grimwood J."/>
            <person name="Jabbari K."/>
            <person name="Kuo A."/>
            <person name="Maheswari U."/>
            <person name="Martens C."/>
            <person name="Maumus F."/>
            <person name="Otillar R.P."/>
            <person name="Rayko E."/>
            <person name="Salamov A."/>
            <person name="Vandepoele K."/>
            <person name="Beszteri B."/>
            <person name="Gruber A."/>
            <person name="Heijde M."/>
            <person name="Katinka M."/>
            <person name="Mock T."/>
            <person name="Valentin K."/>
            <person name="Verret F."/>
            <person name="Berges J.A."/>
            <person name="Brownlee C."/>
            <person name="Cadoret J.P."/>
            <person name="Chiovitti A."/>
            <person name="Choi C.J."/>
            <person name="Coesel S."/>
            <person name="De Martino A."/>
            <person name="Detter J.C."/>
            <person name="Durkin C."/>
            <person name="Falciatore A."/>
            <person name="Fournet J."/>
            <person name="Haruta M."/>
            <person name="Huysman M.J."/>
            <person name="Jenkins B.D."/>
            <person name="Jiroutova K."/>
            <person name="Jorgensen R.E."/>
            <person name="Joubert Y."/>
            <person name="Kaplan A."/>
            <person name="Kroger N."/>
            <person name="Kroth P.G."/>
            <person name="La Roche J."/>
            <person name="Lindquist E."/>
            <person name="Lommer M."/>
            <person name="Martin-Jezequel V."/>
            <person name="Lopez P.J."/>
            <person name="Lucas S."/>
            <person name="Mangogna M."/>
            <person name="McGinnis K."/>
            <person name="Medlin L.K."/>
            <person name="Montsant A."/>
            <person name="Oudot-Le Secq M.P."/>
            <person name="Napoli C."/>
            <person name="Obornik M."/>
            <person name="Parker M.S."/>
            <person name="Petit J.L."/>
            <person name="Porcel B.M."/>
            <person name="Poulsen N."/>
            <person name="Robison M."/>
            <person name="Rychlewski L."/>
            <person name="Rynearson T.A."/>
            <person name="Schmutz J."/>
            <person name="Shapiro H."/>
            <person name="Siaut M."/>
            <person name="Stanley M."/>
            <person name="Sussman M.R."/>
            <person name="Taylor A.R."/>
            <person name="Vardi A."/>
            <person name="von Dassow P."/>
            <person name="Vyverman W."/>
            <person name="Willis A."/>
            <person name="Wyrwicz L.S."/>
            <person name="Rokhsar D.S."/>
            <person name="Weissenbach J."/>
            <person name="Armbrust E.V."/>
            <person name="Green B.R."/>
            <person name="Van de Peer Y."/>
            <person name="Grigoriev I.V."/>
        </authorList>
    </citation>
    <scope>NUCLEOTIDE SEQUENCE [LARGE SCALE GENOMIC DNA]</scope>
    <source>
        <strain evidence="3 4">CCMP1335</strain>
    </source>
</reference>
<dbReference type="EMBL" id="CM000642">
    <property type="protein sequence ID" value="EED92423.1"/>
    <property type="molecule type" value="Genomic_DNA"/>
</dbReference>
<sequence length="296" mass="30653">MKLQFALFLAAISMPLASVAADGHVSAIDADTLALEDELITEEAALMAQLGINEAVITNAVDARHAGKTSKPAHTNKNDDDHVESKGNKKKPGAKSSKRGKSQDDAHSMSHSMSLHTSLSMEHNIPSKAGKAGLLLSKSKSGKAGHHGGKSSKKALDTSMSLHLSENLPEIITTVSATDAPEIIPATDAPEIIVPTEPSDSLGFETTPAPEGATEAPNKKVLNEEILSEEVAILKAGHGGADHAGHNAKMDMTDLKNHQAQGNSRPDALKSASGSLMVSVSVAAGCLVASAYTLSL</sequence>
<dbReference type="RefSeq" id="XP_002290671.1">
    <property type="nucleotide sequence ID" value="XM_002290635.1"/>
</dbReference>
<feature type="region of interest" description="Disordered" evidence="1">
    <location>
        <begin position="65"/>
        <end position="116"/>
    </location>
</feature>
<reference evidence="3 4" key="1">
    <citation type="journal article" date="2004" name="Science">
        <title>The genome of the diatom Thalassiosira pseudonana: ecology, evolution, and metabolism.</title>
        <authorList>
            <person name="Armbrust E.V."/>
            <person name="Berges J.A."/>
            <person name="Bowler C."/>
            <person name="Green B.R."/>
            <person name="Martinez D."/>
            <person name="Putnam N.H."/>
            <person name="Zhou S."/>
            <person name="Allen A.E."/>
            <person name="Apt K.E."/>
            <person name="Bechner M."/>
            <person name="Brzezinski M.A."/>
            <person name="Chaal B.K."/>
            <person name="Chiovitti A."/>
            <person name="Davis A.K."/>
            <person name="Demarest M.S."/>
            <person name="Detter J.C."/>
            <person name="Glavina T."/>
            <person name="Goodstein D."/>
            <person name="Hadi M.Z."/>
            <person name="Hellsten U."/>
            <person name="Hildebrand M."/>
            <person name="Jenkins B.D."/>
            <person name="Jurka J."/>
            <person name="Kapitonov V.V."/>
            <person name="Kroger N."/>
            <person name="Lau W.W."/>
            <person name="Lane T.W."/>
            <person name="Larimer F.W."/>
            <person name="Lippmeier J.C."/>
            <person name="Lucas S."/>
            <person name="Medina M."/>
            <person name="Montsant A."/>
            <person name="Obornik M."/>
            <person name="Parker M.S."/>
            <person name="Palenik B."/>
            <person name="Pazour G.J."/>
            <person name="Richardson P.M."/>
            <person name="Rynearson T.A."/>
            <person name="Saito M.A."/>
            <person name="Schwartz D.C."/>
            <person name="Thamatrakoln K."/>
            <person name="Valentin K."/>
            <person name="Vardi A."/>
            <person name="Wilkerson F.P."/>
            <person name="Rokhsar D.S."/>
        </authorList>
    </citation>
    <scope>NUCLEOTIDE SEQUENCE [LARGE SCALE GENOMIC DNA]</scope>
    <source>
        <strain evidence="3 4">CCMP1335</strain>
    </source>
</reference>
<feature type="chain" id="PRO_5002869346" evidence="2">
    <location>
        <begin position="22"/>
        <end position="296"/>
    </location>
</feature>
<keyword evidence="2" id="KW-0732">Signal</keyword>
<name>B8C2P6_THAPS</name>
<dbReference type="KEGG" id="tps:THAPSDRAFT_22701"/>
<dbReference type="PaxDb" id="35128-Thaps22701"/>
<evidence type="ECO:0000313" key="4">
    <source>
        <dbReference type="Proteomes" id="UP000001449"/>
    </source>
</evidence>
<organism evidence="3 4">
    <name type="scientific">Thalassiosira pseudonana</name>
    <name type="common">Marine diatom</name>
    <name type="synonym">Cyclotella nana</name>
    <dbReference type="NCBI Taxonomy" id="35128"/>
    <lineage>
        <taxon>Eukaryota</taxon>
        <taxon>Sar</taxon>
        <taxon>Stramenopiles</taxon>
        <taxon>Ochrophyta</taxon>
        <taxon>Bacillariophyta</taxon>
        <taxon>Coscinodiscophyceae</taxon>
        <taxon>Thalassiosirophycidae</taxon>
        <taxon>Thalassiosirales</taxon>
        <taxon>Thalassiosiraceae</taxon>
        <taxon>Thalassiosira</taxon>
    </lineage>
</organism>
<feature type="compositionally biased region" description="Basic residues" evidence="1">
    <location>
        <begin position="88"/>
        <end position="100"/>
    </location>
</feature>
<gene>
    <name evidence="3" type="ORF">THAPSDRAFT_22701</name>
</gene>
<feature type="compositionally biased region" description="Basic and acidic residues" evidence="1">
    <location>
        <begin position="76"/>
        <end position="87"/>
    </location>
</feature>
<evidence type="ECO:0000313" key="3">
    <source>
        <dbReference type="EMBL" id="EED92423.1"/>
    </source>
</evidence>
<feature type="signal peptide" evidence="2">
    <location>
        <begin position="1"/>
        <end position="21"/>
    </location>
</feature>
<evidence type="ECO:0000256" key="2">
    <source>
        <dbReference type="SAM" id="SignalP"/>
    </source>
</evidence>